<keyword evidence="2" id="KW-1133">Transmembrane helix</keyword>
<dbReference type="Proteomes" id="UP001500326">
    <property type="component" value="Unassembled WGS sequence"/>
</dbReference>
<organism evidence="3 4">
    <name type="scientific">Microbacterium pumilum</name>
    <dbReference type="NCBI Taxonomy" id="344165"/>
    <lineage>
        <taxon>Bacteria</taxon>
        <taxon>Bacillati</taxon>
        <taxon>Actinomycetota</taxon>
        <taxon>Actinomycetes</taxon>
        <taxon>Micrococcales</taxon>
        <taxon>Microbacteriaceae</taxon>
        <taxon>Microbacterium</taxon>
    </lineage>
</organism>
<evidence type="ECO:0000256" key="1">
    <source>
        <dbReference type="SAM" id="MobiDB-lite"/>
    </source>
</evidence>
<reference evidence="4" key="1">
    <citation type="journal article" date="2019" name="Int. J. Syst. Evol. Microbiol.">
        <title>The Global Catalogue of Microorganisms (GCM) 10K type strain sequencing project: providing services to taxonomists for standard genome sequencing and annotation.</title>
        <authorList>
            <consortium name="The Broad Institute Genomics Platform"/>
            <consortium name="The Broad Institute Genome Sequencing Center for Infectious Disease"/>
            <person name="Wu L."/>
            <person name="Ma J."/>
        </authorList>
    </citation>
    <scope>NUCLEOTIDE SEQUENCE [LARGE SCALE GENOMIC DNA]</scope>
    <source>
        <strain evidence="4">JCM 14902</strain>
    </source>
</reference>
<keyword evidence="2" id="KW-0812">Transmembrane</keyword>
<evidence type="ECO:0000313" key="4">
    <source>
        <dbReference type="Proteomes" id="UP001500326"/>
    </source>
</evidence>
<feature type="transmembrane region" description="Helical" evidence="2">
    <location>
        <begin position="20"/>
        <end position="45"/>
    </location>
</feature>
<name>A0ABP5E948_9MICO</name>
<sequence length="65" mass="6751">MCDGRHTQILAERPVTVVGLIPAVVLMAGGVAIIGTASGPIVSLLNERTTQTRQSHGDNPDDSRG</sequence>
<protein>
    <submittedName>
        <fullName evidence="3">Uncharacterized protein</fullName>
    </submittedName>
</protein>
<evidence type="ECO:0000256" key="2">
    <source>
        <dbReference type="SAM" id="Phobius"/>
    </source>
</evidence>
<feature type="compositionally biased region" description="Basic and acidic residues" evidence="1">
    <location>
        <begin position="55"/>
        <end position="65"/>
    </location>
</feature>
<evidence type="ECO:0000313" key="3">
    <source>
        <dbReference type="EMBL" id="GAA1992883.1"/>
    </source>
</evidence>
<keyword evidence="4" id="KW-1185">Reference proteome</keyword>
<accession>A0ABP5E948</accession>
<feature type="region of interest" description="Disordered" evidence="1">
    <location>
        <begin position="46"/>
        <end position="65"/>
    </location>
</feature>
<keyword evidence="2" id="KW-0472">Membrane</keyword>
<comment type="caution">
    <text evidence="3">The sequence shown here is derived from an EMBL/GenBank/DDBJ whole genome shotgun (WGS) entry which is preliminary data.</text>
</comment>
<gene>
    <name evidence="3" type="ORF">GCM10009777_30500</name>
</gene>
<proteinExistence type="predicted"/>
<dbReference type="EMBL" id="BAAAOH010000001">
    <property type="protein sequence ID" value="GAA1992883.1"/>
    <property type="molecule type" value="Genomic_DNA"/>
</dbReference>